<organism evidence="1 2">
    <name type="scientific">Laccaria amethystina LaAM-08-1</name>
    <dbReference type="NCBI Taxonomy" id="1095629"/>
    <lineage>
        <taxon>Eukaryota</taxon>
        <taxon>Fungi</taxon>
        <taxon>Dikarya</taxon>
        <taxon>Basidiomycota</taxon>
        <taxon>Agaricomycotina</taxon>
        <taxon>Agaricomycetes</taxon>
        <taxon>Agaricomycetidae</taxon>
        <taxon>Agaricales</taxon>
        <taxon>Agaricineae</taxon>
        <taxon>Hydnangiaceae</taxon>
        <taxon>Laccaria</taxon>
    </lineage>
</organism>
<dbReference type="InterPro" id="IPR032675">
    <property type="entry name" value="LRR_dom_sf"/>
</dbReference>
<dbReference type="Gene3D" id="3.80.10.10">
    <property type="entry name" value="Ribonuclease Inhibitor"/>
    <property type="match status" value="1"/>
</dbReference>
<evidence type="ECO:0000313" key="2">
    <source>
        <dbReference type="Proteomes" id="UP000054477"/>
    </source>
</evidence>
<keyword evidence="2" id="KW-1185">Reference proteome</keyword>
<dbReference type="HOGENOM" id="CLU_652219_0_0_1"/>
<gene>
    <name evidence="1" type="ORF">K443DRAFT_135591</name>
</gene>
<dbReference type="AlphaFoldDB" id="A0A0C9X059"/>
<proteinExistence type="predicted"/>
<dbReference type="Proteomes" id="UP000054477">
    <property type="component" value="Unassembled WGS sequence"/>
</dbReference>
<protein>
    <recommendedName>
        <fullName evidence="3">F-box domain-containing protein</fullName>
    </recommendedName>
</protein>
<evidence type="ECO:0000313" key="1">
    <source>
        <dbReference type="EMBL" id="KIJ90946.1"/>
    </source>
</evidence>
<dbReference type="SUPFAM" id="SSF52047">
    <property type="entry name" value="RNI-like"/>
    <property type="match status" value="1"/>
</dbReference>
<accession>A0A0C9X059</accession>
<evidence type="ECO:0008006" key="3">
    <source>
        <dbReference type="Google" id="ProtNLM"/>
    </source>
</evidence>
<reference evidence="2" key="2">
    <citation type="submission" date="2015-01" db="EMBL/GenBank/DDBJ databases">
        <title>Evolutionary Origins and Diversification of the Mycorrhizal Mutualists.</title>
        <authorList>
            <consortium name="DOE Joint Genome Institute"/>
            <consortium name="Mycorrhizal Genomics Consortium"/>
            <person name="Kohler A."/>
            <person name="Kuo A."/>
            <person name="Nagy L.G."/>
            <person name="Floudas D."/>
            <person name="Copeland A."/>
            <person name="Barry K.W."/>
            <person name="Cichocki N."/>
            <person name="Veneault-Fourrey C."/>
            <person name="LaButti K."/>
            <person name="Lindquist E.A."/>
            <person name="Lipzen A."/>
            <person name="Lundell T."/>
            <person name="Morin E."/>
            <person name="Murat C."/>
            <person name="Riley R."/>
            <person name="Ohm R."/>
            <person name="Sun H."/>
            <person name="Tunlid A."/>
            <person name="Henrissat B."/>
            <person name="Grigoriev I.V."/>
            <person name="Hibbett D.S."/>
            <person name="Martin F."/>
        </authorList>
    </citation>
    <scope>NUCLEOTIDE SEQUENCE [LARGE SCALE GENOMIC DNA]</scope>
    <source>
        <strain evidence="2">LaAM-08-1</strain>
    </source>
</reference>
<reference evidence="1 2" key="1">
    <citation type="submission" date="2014-04" db="EMBL/GenBank/DDBJ databases">
        <authorList>
            <consortium name="DOE Joint Genome Institute"/>
            <person name="Kuo A."/>
            <person name="Kohler A."/>
            <person name="Nagy L.G."/>
            <person name="Floudas D."/>
            <person name="Copeland A."/>
            <person name="Barry K.W."/>
            <person name="Cichocki N."/>
            <person name="Veneault-Fourrey C."/>
            <person name="LaButti K."/>
            <person name="Lindquist E.A."/>
            <person name="Lipzen A."/>
            <person name="Lundell T."/>
            <person name="Morin E."/>
            <person name="Murat C."/>
            <person name="Sun H."/>
            <person name="Tunlid A."/>
            <person name="Henrissat B."/>
            <person name="Grigoriev I.V."/>
            <person name="Hibbett D.S."/>
            <person name="Martin F."/>
            <person name="Nordberg H.P."/>
            <person name="Cantor M.N."/>
            <person name="Hua S.X."/>
        </authorList>
    </citation>
    <scope>NUCLEOTIDE SEQUENCE [LARGE SCALE GENOMIC DNA]</scope>
    <source>
        <strain evidence="1 2">LaAM-08-1</strain>
    </source>
</reference>
<sequence length="355" mass="40282">MSAPDIRLGQAWRVRRFADLLERSAHIASCVRVLRLALCGWKDDDNVVEYAKSPLKLKRLHSLSLEFQRASSVQGELLKDLEPVLRHLLVALPTILIVNLDSTPRYYSRVYQLPCVYLALSPNPEALILTSIDLEGPNRIETSFVGPPLTSLELRDFVLGKLYVPKECTARRVLNLSSLKTLKVNASSKEEKEILQYIIQFCAPTLQNLICSSFLRPLQLGGMSGLPFLRIFNLTLRWETAWVGKSKHRLRKLSNQHITNSEIEALSKVLSDCPKLNEITYQCLKTCKVMDDSLSRLRPEKIRLVSFTFHMESLEIGGDGVVVRRSSPPLSARGILRVSALLKDYKWPILYVEQS</sequence>
<name>A0A0C9X059_9AGAR</name>
<dbReference type="EMBL" id="KN839080">
    <property type="protein sequence ID" value="KIJ90946.1"/>
    <property type="molecule type" value="Genomic_DNA"/>
</dbReference>